<dbReference type="eggNOG" id="COG1597">
    <property type="taxonomic scope" value="Bacteria"/>
</dbReference>
<reference evidence="14 15" key="1">
    <citation type="journal article" date="2014" name="Genome Announc.">
        <title>Complete Genome Sequence of Amino Acid-Utilizing Eubacterium acidaminophilum al-2 (DSM 3953).</title>
        <authorList>
            <person name="Poehlein A."/>
            <person name="Andreesen J.R."/>
            <person name="Daniel R."/>
        </authorList>
    </citation>
    <scope>NUCLEOTIDE SEQUENCE [LARGE SCALE GENOMIC DNA]</scope>
    <source>
        <strain evidence="14 15">DSM 3953</strain>
    </source>
</reference>
<evidence type="ECO:0000256" key="7">
    <source>
        <dbReference type="ARBA" id="ARBA00022777"/>
    </source>
</evidence>
<dbReference type="Pfam" id="PF19279">
    <property type="entry name" value="YegS_C"/>
    <property type="match status" value="1"/>
</dbReference>
<evidence type="ECO:0000256" key="12">
    <source>
        <dbReference type="ARBA" id="ARBA00023264"/>
    </source>
</evidence>
<keyword evidence="8" id="KW-0067">ATP-binding</keyword>
<dbReference type="KEGG" id="eac:EAL2_c02570"/>
<dbReference type="HOGENOM" id="CLU_045532_1_0_9"/>
<keyword evidence="12" id="KW-1208">Phospholipid metabolism</keyword>
<dbReference type="InterPro" id="IPR016064">
    <property type="entry name" value="NAD/diacylglycerol_kinase_sf"/>
</dbReference>
<dbReference type="PROSITE" id="PS50146">
    <property type="entry name" value="DAGK"/>
    <property type="match status" value="1"/>
</dbReference>
<evidence type="ECO:0000256" key="11">
    <source>
        <dbReference type="ARBA" id="ARBA00023209"/>
    </source>
</evidence>
<dbReference type="PANTHER" id="PTHR12358:SF106">
    <property type="entry name" value="LIPID KINASE YEGS"/>
    <property type="match status" value="1"/>
</dbReference>
<evidence type="ECO:0000259" key="13">
    <source>
        <dbReference type="PROSITE" id="PS50146"/>
    </source>
</evidence>
<dbReference type="STRING" id="1286171.EAL2_c02570"/>
<dbReference type="Gene3D" id="2.60.200.40">
    <property type="match status" value="1"/>
</dbReference>
<dbReference type="GO" id="GO:0005524">
    <property type="term" value="F:ATP binding"/>
    <property type="evidence" value="ECO:0007669"/>
    <property type="project" value="UniProtKB-KW"/>
</dbReference>
<dbReference type="EMBL" id="CP007452">
    <property type="protein sequence ID" value="AHM55560.1"/>
    <property type="molecule type" value="Genomic_DNA"/>
</dbReference>
<keyword evidence="5" id="KW-0479">Metal-binding</keyword>
<keyword evidence="7 14" id="KW-0418">Kinase</keyword>
<dbReference type="Proteomes" id="UP000019591">
    <property type="component" value="Chromosome"/>
</dbReference>
<dbReference type="GO" id="GO:0046872">
    <property type="term" value="F:metal ion binding"/>
    <property type="evidence" value="ECO:0007669"/>
    <property type="project" value="UniProtKB-KW"/>
</dbReference>
<sequence length="297" mass="32094">MKALIINNPSSGRASLQKNLESIVGRLVLEGTLSSVKKFDTSVSFDYEKAVRDGVESGLDVIIALGGDGTINHVVNGMMKAGADVPLAIIPAGTVNDFAGFFNMPSDIDEICRMIRGMKTKAVDVCTLNDKYFINVAACGLFTDIALTTTVESKTILGRLAYYAEGLKEIPKQIFQSFPLKFTVAGESFESEISLFAVSNTTFAGGFKKFAPNATIDDGLFDVVVIEKTDILDFANLFMGVLKGDHVTSNAVKYFKTDRLRVETLGAELRIDMDGEDGGGFPAEFGILHKALKIYVP</sequence>
<feature type="domain" description="DAGKc" evidence="13">
    <location>
        <begin position="1"/>
        <end position="132"/>
    </location>
</feature>
<accession>W8T414</accession>
<evidence type="ECO:0000256" key="8">
    <source>
        <dbReference type="ARBA" id="ARBA00022840"/>
    </source>
</evidence>
<evidence type="ECO:0000256" key="1">
    <source>
        <dbReference type="ARBA" id="ARBA00001946"/>
    </source>
</evidence>
<keyword evidence="11" id="KW-0594">Phospholipid biosynthesis</keyword>
<name>W8T414_PEPAC</name>
<comment type="cofactor">
    <cofactor evidence="1">
        <name>Mg(2+)</name>
        <dbReference type="ChEBI" id="CHEBI:18420"/>
    </cofactor>
</comment>
<dbReference type="RefSeq" id="WP_025434604.1">
    <property type="nucleotide sequence ID" value="NZ_CP007452.1"/>
</dbReference>
<dbReference type="SMART" id="SM00046">
    <property type="entry name" value="DAGKc"/>
    <property type="match status" value="1"/>
</dbReference>
<keyword evidence="10" id="KW-0443">Lipid metabolism</keyword>
<evidence type="ECO:0000256" key="10">
    <source>
        <dbReference type="ARBA" id="ARBA00023098"/>
    </source>
</evidence>
<dbReference type="GO" id="GO:0005886">
    <property type="term" value="C:plasma membrane"/>
    <property type="evidence" value="ECO:0007669"/>
    <property type="project" value="TreeGrafter"/>
</dbReference>
<evidence type="ECO:0000256" key="3">
    <source>
        <dbReference type="ARBA" id="ARBA00022516"/>
    </source>
</evidence>
<dbReference type="OrthoDB" id="142078at2"/>
<dbReference type="EC" id="2.7.1.107" evidence="14"/>
<dbReference type="GO" id="GO:0008654">
    <property type="term" value="P:phospholipid biosynthetic process"/>
    <property type="evidence" value="ECO:0007669"/>
    <property type="project" value="UniProtKB-KW"/>
</dbReference>
<dbReference type="PANTHER" id="PTHR12358">
    <property type="entry name" value="SPHINGOSINE KINASE"/>
    <property type="match status" value="1"/>
</dbReference>
<dbReference type="InterPro" id="IPR001206">
    <property type="entry name" value="Diacylglycerol_kinase_cat_dom"/>
</dbReference>
<keyword evidence="9" id="KW-0460">Magnesium</keyword>
<dbReference type="SUPFAM" id="SSF111331">
    <property type="entry name" value="NAD kinase/diacylglycerol kinase-like"/>
    <property type="match status" value="1"/>
</dbReference>
<dbReference type="GO" id="GO:0004143">
    <property type="term" value="F:ATP-dependent diacylglycerol kinase activity"/>
    <property type="evidence" value="ECO:0007669"/>
    <property type="project" value="UniProtKB-EC"/>
</dbReference>
<dbReference type="InterPro" id="IPR045540">
    <property type="entry name" value="YegS/DAGK_C"/>
</dbReference>
<organism evidence="14 15">
    <name type="scientific">Peptoclostridium acidaminophilum DSM 3953</name>
    <dbReference type="NCBI Taxonomy" id="1286171"/>
    <lineage>
        <taxon>Bacteria</taxon>
        <taxon>Bacillati</taxon>
        <taxon>Bacillota</taxon>
        <taxon>Clostridia</taxon>
        <taxon>Peptostreptococcales</taxon>
        <taxon>Peptoclostridiaceae</taxon>
        <taxon>Peptoclostridium</taxon>
    </lineage>
</organism>
<evidence type="ECO:0000256" key="2">
    <source>
        <dbReference type="ARBA" id="ARBA00005983"/>
    </source>
</evidence>
<dbReference type="InterPro" id="IPR017438">
    <property type="entry name" value="ATP-NAD_kinase_N"/>
</dbReference>
<evidence type="ECO:0000313" key="15">
    <source>
        <dbReference type="Proteomes" id="UP000019591"/>
    </source>
</evidence>
<keyword evidence="4 14" id="KW-0808">Transferase</keyword>
<dbReference type="PATRIC" id="fig|1286171.3.peg.195"/>
<gene>
    <name evidence="14" type="primary">dagK</name>
    <name evidence="14" type="ORF">EAL2_c02570</name>
</gene>
<dbReference type="InterPro" id="IPR005218">
    <property type="entry name" value="Diacylglycerol/lipid_kinase"/>
</dbReference>
<dbReference type="NCBIfam" id="TIGR00147">
    <property type="entry name" value="YegS/Rv2252/BmrU family lipid kinase"/>
    <property type="match status" value="1"/>
</dbReference>
<comment type="similarity">
    <text evidence="2">Belongs to the diacylglycerol/lipid kinase family.</text>
</comment>
<evidence type="ECO:0000256" key="4">
    <source>
        <dbReference type="ARBA" id="ARBA00022679"/>
    </source>
</evidence>
<proteinExistence type="inferred from homology"/>
<evidence type="ECO:0000256" key="5">
    <source>
        <dbReference type="ARBA" id="ARBA00022723"/>
    </source>
</evidence>
<dbReference type="Pfam" id="PF00781">
    <property type="entry name" value="DAGK_cat"/>
    <property type="match status" value="1"/>
</dbReference>
<protein>
    <submittedName>
        <fullName evidence="14">Diacylglycerol kinase DagK</fullName>
        <ecNumber evidence="14">2.7.1.107</ecNumber>
    </submittedName>
</protein>
<dbReference type="Gene3D" id="3.40.50.10330">
    <property type="entry name" value="Probable inorganic polyphosphate/atp-NAD kinase, domain 1"/>
    <property type="match status" value="1"/>
</dbReference>
<keyword evidence="3" id="KW-0444">Lipid biosynthesis</keyword>
<keyword evidence="6" id="KW-0547">Nucleotide-binding</keyword>
<evidence type="ECO:0000256" key="9">
    <source>
        <dbReference type="ARBA" id="ARBA00022842"/>
    </source>
</evidence>
<evidence type="ECO:0000313" key="14">
    <source>
        <dbReference type="EMBL" id="AHM55560.1"/>
    </source>
</evidence>
<dbReference type="InterPro" id="IPR050187">
    <property type="entry name" value="Lipid_Phosphate_FormReg"/>
</dbReference>
<evidence type="ECO:0000256" key="6">
    <source>
        <dbReference type="ARBA" id="ARBA00022741"/>
    </source>
</evidence>
<dbReference type="AlphaFoldDB" id="W8T414"/>
<keyword evidence="15" id="KW-1185">Reference proteome</keyword>